<evidence type="ECO:0000256" key="4">
    <source>
        <dbReference type="ARBA" id="ARBA00023306"/>
    </source>
</evidence>
<dbReference type="OrthoDB" id="2110451at2759"/>
<dbReference type="PANTHER" id="PTHR13260:SF0">
    <property type="entry name" value="ANAPHASE-PROMOTING COMPLEX SUBUNIT 4"/>
    <property type="match status" value="1"/>
</dbReference>
<keyword evidence="1" id="KW-0132">Cell division</keyword>
<protein>
    <submittedName>
        <fullName evidence="7">Anaphase-promoting complex subunit 4</fullName>
    </submittedName>
</protein>
<evidence type="ECO:0000256" key="1">
    <source>
        <dbReference type="ARBA" id="ARBA00022618"/>
    </source>
</evidence>
<dbReference type="Proteomes" id="UP000596742">
    <property type="component" value="Unassembled WGS sequence"/>
</dbReference>
<keyword evidence="4" id="KW-0131">Cell cycle</keyword>
<feature type="compositionally biased region" description="Acidic residues" evidence="5">
    <location>
        <begin position="173"/>
        <end position="184"/>
    </location>
</feature>
<evidence type="ECO:0000256" key="3">
    <source>
        <dbReference type="ARBA" id="ARBA00022786"/>
    </source>
</evidence>
<reference evidence="7" key="1">
    <citation type="submission" date="2018-11" db="EMBL/GenBank/DDBJ databases">
        <authorList>
            <person name="Alioto T."/>
            <person name="Alioto T."/>
        </authorList>
    </citation>
    <scope>NUCLEOTIDE SEQUENCE</scope>
</reference>
<dbReference type="GO" id="GO:0070979">
    <property type="term" value="P:protein K11-linked ubiquitination"/>
    <property type="evidence" value="ECO:0007669"/>
    <property type="project" value="TreeGrafter"/>
</dbReference>
<dbReference type="AlphaFoldDB" id="A0A8B6GBC7"/>
<evidence type="ECO:0000256" key="2">
    <source>
        <dbReference type="ARBA" id="ARBA00022776"/>
    </source>
</evidence>
<dbReference type="InterPro" id="IPR056358">
    <property type="entry name" value="APC4_C"/>
</dbReference>
<accession>A0A8B6GBC7</accession>
<proteinExistence type="predicted"/>
<dbReference type="GO" id="GO:0034399">
    <property type="term" value="C:nuclear periphery"/>
    <property type="evidence" value="ECO:0007669"/>
    <property type="project" value="TreeGrafter"/>
</dbReference>
<evidence type="ECO:0000313" key="7">
    <source>
        <dbReference type="EMBL" id="VDI61680.1"/>
    </source>
</evidence>
<dbReference type="GO" id="GO:0005680">
    <property type="term" value="C:anaphase-promoting complex"/>
    <property type="evidence" value="ECO:0007669"/>
    <property type="project" value="InterPro"/>
</dbReference>
<organism evidence="7 8">
    <name type="scientific">Mytilus galloprovincialis</name>
    <name type="common">Mediterranean mussel</name>
    <dbReference type="NCBI Taxonomy" id="29158"/>
    <lineage>
        <taxon>Eukaryota</taxon>
        <taxon>Metazoa</taxon>
        <taxon>Spiralia</taxon>
        <taxon>Lophotrochozoa</taxon>
        <taxon>Mollusca</taxon>
        <taxon>Bivalvia</taxon>
        <taxon>Autobranchia</taxon>
        <taxon>Pteriomorphia</taxon>
        <taxon>Mytilida</taxon>
        <taxon>Mytiloidea</taxon>
        <taxon>Mytilidae</taxon>
        <taxon>Mytilinae</taxon>
        <taxon>Mytilus</taxon>
    </lineage>
</organism>
<gene>
    <name evidence="7" type="ORF">MGAL_10B088813</name>
</gene>
<dbReference type="GO" id="GO:0051301">
    <property type="term" value="P:cell division"/>
    <property type="evidence" value="ECO:0007669"/>
    <property type="project" value="UniProtKB-KW"/>
</dbReference>
<feature type="domain" description="Anaphase-promoting complex subunit 4 C-terminal half WD40" evidence="6">
    <location>
        <begin position="62"/>
        <end position="168"/>
    </location>
</feature>
<feature type="compositionally biased region" description="Polar residues" evidence="5">
    <location>
        <begin position="217"/>
        <end position="226"/>
    </location>
</feature>
<feature type="region of interest" description="Disordered" evidence="5">
    <location>
        <begin position="173"/>
        <end position="226"/>
    </location>
</feature>
<sequence length="269" mass="29557">MSKKYFEWSHQLRHVHDGSTMDRGPLAQAETNDYSETLGGDPADKVVTVSGDGEESTDIPAELCSNHKILDLAYYDEKTLSLLLVEDTTDQLPILVQLALSVITDDVYTVLGTNGDIQSQVNCIDVGSAIESNCFRKLENMKACGFAVSGTRKTATVLFSSRRRVRIFWMDAEEEEEDEDDEIDGSGIEEGGNLISQERTLNDTPEDTDMEAEANKENTSFSSPLGVSTGNASPAIILQLSQFSYGIASIKLDIELPNPTIIDLWDCTE</sequence>
<dbReference type="GO" id="GO:0031145">
    <property type="term" value="P:anaphase-promoting complex-dependent catabolic process"/>
    <property type="evidence" value="ECO:0007669"/>
    <property type="project" value="InterPro"/>
</dbReference>
<dbReference type="InterPro" id="IPR024789">
    <property type="entry name" value="APC4"/>
</dbReference>
<comment type="caution">
    <text evidence="7">The sequence shown here is derived from an EMBL/GenBank/DDBJ whole genome shotgun (WGS) entry which is preliminary data.</text>
</comment>
<dbReference type="EMBL" id="UYJE01008164">
    <property type="protein sequence ID" value="VDI61680.1"/>
    <property type="molecule type" value="Genomic_DNA"/>
</dbReference>
<keyword evidence="3" id="KW-0833">Ubl conjugation pathway</keyword>
<feature type="compositionally biased region" description="Polar residues" evidence="5">
    <location>
        <begin position="194"/>
        <end position="203"/>
    </location>
</feature>
<keyword evidence="2" id="KW-0498">Mitosis</keyword>
<dbReference type="PANTHER" id="PTHR13260">
    <property type="entry name" value="ANAPHASE PROMOTING COMPLEX SUBUNIT 4 APC4"/>
    <property type="match status" value="1"/>
</dbReference>
<evidence type="ECO:0000256" key="5">
    <source>
        <dbReference type="SAM" id="MobiDB-lite"/>
    </source>
</evidence>
<keyword evidence="8" id="KW-1185">Reference proteome</keyword>
<evidence type="ECO:0000259" key="6">
    <source>
        <dbReference type="Pfam" id="PF23405"/>
    </source>
</evidence>
<name>A0A8B6GBC7_MYTGA</name>
<evidence type="ECO:0000313" key="8">
    <source>
        <dbReference type="Proteomes" id="UP000596742"/>
    </source>
</evidence>
<dbReference type="Pfam" id="PF23405">
    <property type="entry name" value="WD40_APC4_C-half"/>
    <property type="match status" value="1"/>
</dbReference>